<dbReference type="SUPFAM" id="SSF82199">
    <property type="entry name" value="SET domain"/>
    <property type="match status" value="1"/>
</dbReference>
<evidence type="ECO:0000256" key="2">
    <source>
        <dbReference type="ARBA" id="ARBA00022490"/>
    </source>
</evidence>
<dbReference type="Gene3D" id="3.90.1420.10">
    <property type="entry name" value="Rubisco LSMT, substrate-binding domain"/>
    <property type="match status" value="1"/>
</dbReference>
<evidence type="ECO:0000256" key="3">
    <source>
        <dbReference type="ARBA" id="ARBA00022603"/>
    </source>
</evidence>
<dbReference type="Gene3D" id="3.90.1410.10">
    <property type="entry name" value="set domain protein methyltransferase, domain 1"/>
    <property type="match status" value="1"/>
</dbReference>
<evidence type="ECO:0000256" key="8">
    <source>
        <dbReference type="SAM" id="MobiDB-lite"/>
    </source>
</evidence>
<dbReference type="Pfam" id="PF09273">
    <property type="entry name" value="Rubis-subs-bind"/>
    <property type="match status" value="1"/>
</dbReference>
<dbReference type="GO" id="GO:0018064">
    <property type="term" value="F:protein-L-histidine N-tele-methyltransferase activity"/>
    <property type="evidence" value="ECO:0007669"/>
    <property type="project" value="UniProtKB-EC"/>
</dbReference>
<evidence type="ECO:0000313" key="11">
    <source>
        <dbReference type="Proteomes" id="UP001152798"/>
    </source>
</evidence>
<dbReference type="GO" id="GO:0032259">
    <property type="term" value="P:methylation"/>
    <property type="evidence" value="ECO:0007669"/>
    <property type="project" value="UniProtKB-KW"/>
</dbReference>
<dbReference type="InterPro" id="IPR050600">
    <property type="entry name" value="SETD3_SETD6_MTase"/>
</dbReference>
<keyword evidence="2" id="KW-0963">Cytoplasm</keyword>
<name>A0A9P0E7H5_NEZVI</name>
<keyword evidence="5 7" id="KW-0949">S-adenosyl-L-methionine</keyword>
<dbReference type="InterPro" id="IPR036464">
    <property type="entry name" value="Rubisco_LSMT_subst-bd_sf"/>
</dbReference>
<comment type="catalytic activity">
    <reaction evidence="7">
        <text>L-histidyl-[protein] + S-adenosyl-L-methionine = N(tele)-methyl-L-histidyl-[protein] + S-adenosyl-L-homocysteine + H(+)</text>
        <dbReference type="Rhea" id="RHEA:19369"/>
        <dbReference type="Rhea" id="RHEA-COMP:9745"/>
        <dbReference type="Rhea" id="RHEA-COMP:11600"/>
        <dbReference type="ChEBI" id="CHEBI:15378"/>
        <dbReference type="ChEBI" id="CHEBI:16367"/>
        <dbReference type="ChEBI" id="CHEBI:29979"/>
        <dbReference type="ChEBI" id="CHEBI:57856"/>
        <dbReference type="ChEBI" id="CHEBI:59789"/>
        <dbReference type="EC" id="2.1.1.85"/>
    </reaction>
</comment>
<feature type="region of interest" description="Disordered" evidence="8">
    <location>
        <begin position="1"/>
        <end position="20"/>
    </location>
</feature>
<dbReference type="Pfam" id="PF00856">
    <property type="entry name" value="SET"/>
    <property type="match status" value="1"/>
</dbReference>
<comment type="subcellular location">
    <subcellularLocation>
        <location evidence="1">Cytoplasm</location>
    </subcellularLocation>
</comment>
<dbReference type="PROSITE" id="PS51565">
    <property type="entry name" value="SAM_MT85_SETD3"/>
    <property type="match status" value="1"/>
</dbReference>
<keyword evidence="4 7" id="KW-0808">Transferase</keyword>
<protein>
    <recommendedName>
        <fullName evidence="7">protein-histidine N-methyltransferase</fullName>
        <ecNumber evidence="7">2.1.1.85</ecNumber>
    </recommendedName>
</protein>
<dbReference type="EMBL" id="OV725077">
    <property type="protein sequence ID" value="CAH1388836.1"/>
    <property type="molecule type" value="Genomic_DNA"/>
</dbReference>
<evidence type="ECO:0000256" key="6">
    <source>
        <dbReference type="ARBA" id="ARBA00023203"/>
    </source>
</evidence>
<dbReference type="InterPro" id="IPR046341">
    <property type="entry name" value="SET_dom_sf"/>
</dbReference>
<keyword evidence="6" id="KW-0009">Actin-binding</keyword>
<dbReference type="EC" id="2.1.1.85" evidence="7"/>
<dbReference type="InterPro" id="IPR025785">
    <property type="entry name" value="SETD3"/>
</dbReference>
<dbReference type="InterPro" id="IPR015353">
    <property type="entry name" value="Rubisco_LSMT_subst-bd"/>
</dbReference>
<dbReference type="Proteomes" id="UP001152798">
    <property type="component" value="Chromosome 1"/>
</dbReference>
<keyword evidence="3 7" id="KW-0489">Methyltransferase</keyword>
<keyword evidence="11" id="KW-1185">Reference proteome</keyword>
<evidence type="ECO:0000256" key="4">
    <source>
        <dbReference type="ARBA" id="ARBA00022679"/>
    </source>
</evidence>
<feature type="compositionally biased region" description="Basic residues" evidence="8">
    <location>
        <begin position="1"/>
        <end position="11"/>
    </location>
</feature>
<sequence length="500" mass="57329">MGRKGHNKQQKLNKSNIHCNGIPKGGEVNLKLSPLKKNDLNKLVDKLLKVTSTLGANNLNRSYEIHLEMDKLLHKIMNIEEEINIELPTRDETSFENLTSWMIENGAKIEGVELAQFEDYGYGLKAINEVKEGNFMISVPRKLMMTTDLARKSELEYLVRNDTLLKHMPNIILALFLLLEKNKSSSFWESYIKALPSSYHTVMYFTPQQLEALKGSPVYESALKQCRSIARQYGYLHDLFQKSTDPASDILRDAFTYKQYRWAVSTVMTRQNLIPTTQPENPMILALIPYWDMGNHDNAKLTTDYNIEADQSEYYSCRDFAATSQVFMSYGARPNSDVFLHNGFVHMNNVHDGVRLRLGVSKSDSLGEARKTLLSEIAVPHSSEFLLTPGPVDGKLLAFLRVFNMDKDQLEDWKKNPSRFDLVHPQCAVDTTIEKRMWQFLGTRIKLLLAAYPTTLEEDEKLLLTKKEMAPCLKLAVLLRLSEKRILTKVLAYVEDHLKQ</sequence>
<organism evidence="10 11">
    <name type="scientific">Nezara viridula</name>
    <name type="common">Southern green stink bug</name>
    <name type="synonym">Cimex viridulus</name>
    <dbReference type="NCBI Taxonomy" id="85310"/>
    <lineage>
        <taxon>Eukaryota</taxon>
        <taxon>Metazoa</taxon>
        <taxon>Ecdysozoa</taxon>
        <taxon>Arthropoda</taxon>
        <taxon>Hexapoda</taxon>
        <taxon>Insecta</taxon>
        <taxon>Pterygota</taxon>
        <taxon>Neoptera</taxon>
        <taxon>Paraneoptera</taxon>
        <taxon>Hemiptera</taxon>
        <taxon>Heteroptera</taxon>
        <taxon>Panheteroptera</taxon>
        <taxon>Pentatomomorpha</taxon>
        <taxon>Pentatomoidea</taxon>
        <taxon>Pentatomidae</taxon>
        <taxon>Pentatominae</taxon>
        <taxon>Nezara</taxon>
    </lineage>
</organism>
<dbReference type="InterPro" id="IPR001214">
    <property type="entry name" value="SET_dom"/>
</dbReference>
<proteinExistence type="inferred from homology"/>
<gene>
    <name evidence="10" type="ORF">NEZAVI_LOCUS366</name>
</gene>
<dbReference type="PANTHER" id="PTHR13271:SF47">
    <property type="entry name" value="ACTIN-HISTIDINE N-METHYLTRANSFERASE"/>
    <property type="match status" value="1"/>
</dbReference>
<dbReference type="GO" id="GO:0005737">
    <property type="term" value="C:cytoplasm"/>
    <property type="evidence" value="ECO:0007669"/>
    <property type="project" value="UniProtKB-SubCell"/>
</dbReference>
<feature type="domain" description="SET" evidence="9">
    <location>
        <begin position="110"/>
        <end position="331"/>
    </location>
</feature>
<dbReference type="AlphaFoldDB" id="A0A9P0E7H5"/>
<comment type="similarity">
    <text evidence="7">Belongs to the class V-like SAM-binding methyltransferase superfamily. SETD3 actin-histidine methyltransferase family.</text>
</comment>
<evidence type="ECO:0000313" key="10">
    <source>
        <dbReference type="EMBL" id="CAH1388836.1"/>
    </source>
</evidence>
<evidence type="ECO:0000256" key="1">
    <source>
        <dbReference type="ARBA" id="ARBA00004496"/>
    </source>
</evidence>
<evidence type="ECO:0000259" key="9">
    <source>
        <dbReference type="PROSITE" id="PS50280"/>
    </source>
</evidence>
<dbReference type="InterPro" id="IPR044428">
    <property type="entry name" value="SETD3_SET"/>
</dbReference>
<dbReference type="CDD" id="cd19176">
    <property type="entry name" value="SET_SETD3"/>
    <property type="match status" value="1"/>
</dbReference>
<dbReference type="GO" id="GO:0003779">
    <property type="term" value="F:actin binding"/>
    <property type="evidence" value="ECO:0007669"/>
    <property type="project" value="UniProtKB-KW"/>
</dbReference>
<evidence type="ECO:0000256" key="5">
    <source>
        <dbReference type="ARBA" id="ARBA00022691"/>
    </source>
</evidence>
<dbReference type="PANTHER" id="PTHR13271">
    <property type="entry name" value="UNCHARACTERIZED PUTATIVE METHYLTRANSFERASE"/>
    <property type="match status" value="1"/>
</dbReference>
<reference evidence="10" key="1">
    <citation type="submission" date="2022-01" db="EMBL/GenBank/DDBJ databases">
        <authorList>
            <person name="King R."/>
        </authorList>
    </citation>
    <scope>NUCLEOTIDE SEQUENCE</scope>
</reference>
<accession>A0A9P0E7H5</accession>
<dbReference type="OrthoDB" id="441812at2759"/>
<dbReference type="PROSITE" id="PS50280">
    <property type="entry name" value="SET"/>
    <property type="match status" value="1"/>
</dbReference>
<evidence type="ECO:0000256" key="7">
    <source>
        <dbReference type="PROSITE-ProRule" id="PRU00898"/>
    </source>
</evidence>
<dbReference type="SUPFAM" id="SSF81822">
    <property type="entry name" value="RuBisCo LSMT C-terminal, substrate-binding domain"/>
    <property type="match status" value="1"/>
</dbReference>
<dbReference type="GO" id="GO:0016279">
    <property type="term" value="F:protein-lysine N-methyltransferase activity"/>
    <property type="evidence" value="ECO:0007669"/>
    <property type="project" value="TreeGrafter"/>
</dbReference>